<gene>
    <name evidence="4" type="ORF">IMG5_170280</name>
</gene>
<dbReference type="GO" id="GO:0007030">
    <property type="term" value="P:Golgi organization"/>
    <property type="evidence" value="ECO:0007669"/>
    <property type="project" value="TreeGrafter"/>
</dbReference>
<organism evidence="4 5">
    <name type="scientific">Ichthyophthirius multifiliis</name>
    <name type="common">White spot disease agent</name>
    <name type="synonym">Ich</name>
    <dbReference type="NCBI Taxonomy" id="5932"/>
    <lineage>
        <taxon>Eukaryota</taxon>
        <taxon>Sar</taxon>
        <taxon>Alveolata</taxon>
        <taxon>Ciliophora</taxon>
        <taxon>Intramacronucleata</taxon>
        <taxon>Oligohymenophorea</taxon>
        <taxon>Hymenostomatida</taxon>
        <taxon>Ophryoglenina</taxon>
        <taxon>Ichthyophthirius</taxon>
    </lineage>
</organism>
<dbReference type="InterPro" id="IPR001012">
    <property type="entry name" value="UBX_dom"/>
</dbReference>
<dbReference type="InParanoid" id="G0R1G2"/>
<feature type="compositionally biased region" description="Basic and acidic residues" evidence="1">
    <location>
        <begin position="1"/>
        <end position="21"/>
    </location>
</feature>
<dbReference type="SUPFAM" id="SSF54236">
    <property type="entry name" value="Ubiquitin-like"/>
    <property type="match status" value="1"/>
</dbReference>
<dbReference type="SUPFAM" id="SSF102848">
    <property type="entry name" value="NSFL1 (p97 ATPase) cofactor p47, SEP domain"/>
    <property type="match status" value="1"/>
</dbReference>
<dbReference type="eggNOG" id="KOG2086">
    <property type="taxonomic scope" value="Eukaryota"/>
</dbReference>
<dbReference type="Proteomes" id="UP000008983">
    <property type="component" value="Unassembled WGS sequence"/>
</dbReference>
<name>G0R1G2_ICHMU</name>
<dbReference type="EMBL" id="GL984216">
    <property type="protein sequence ID" value="EGR28696.1"/>
    <property type="molecule type" value="Genomic_DNA"/>
</dbReference>
<dbReference type="Gene3D" id="3.30.420.210">
    <property type="entry name" value="SEP domain"/>
    <property type="match status" value="1"/>
</dbReference>
<dbReference type="PROSITE" id="PS51399">
    <property type="entry name" value="SEP"/>
    <property type="match status" value="1"/>
</dbReference>
<evidence type="ECO:0000259" key="2">
    <source>
        <dbReference type="PROSITE" id="PS50033"/>
    </source>
</evidence>
<dbReference type="GO" id="GO:0043130">
    <property type="term" value="F:ubiquitin binding"/>
    <property type="evidence" value="ECO:0007669"/>
    <property type="project" value="TreeGrafter"/>
</dbReference>
<evidence type="ECO:0000313" key="4">
    <source>
        <dbReference type="EMBL" id="EGR28696.1"/>
    </source>
</evidence>
<feature type="domain" description="SEP" evidence="3">
    <location>
        <begin position="63"/>
        <end position="128"/>
    </location>
</feature>
<sequence>MFKTLDDLKEKKEQDKKDKKNTNSYVGGEKSGLAVENPDDLQAIIEKAKKNTQQQQQSGQRLETQIKITLYSNGFTLNDDGEFRDYNLPENKQFMKEINQQQVPIELRKKYPQGLDVSLEDKRSEVFKIPPPPSYIAFSGQGVSLGANQQQQQVLTQQIQQPNLKKGQINVDENKPTTNIKLRFHNGTAINVRINVDDTIQTLYDYTNS</sequence>
<dbReference type="GO" id="GO:0000045">
    <property type="term" value="P:autophagosome assembly"/>
    <property type="evidence" value="ECO:0007669"/>
    <property type="project" value="TreeGrafter"/>
</dbReference>
<protein>
    <submittedName>
        <fullName evidence="4">Nsfl1 cofactor p47, putative</fullName>
    </submittedName>
</protein>
<dbReference type="FunCoup" id="G0R1G2">
    <property type="interactions" value="175"/>
</dbReference>
<dbReference type="Gene3D" id="3.10.20.90">
    <property type="entry name" value="Phosphatidylinositol 3-kinase Catalytic Subunit, Chain A, domain 1"/>
    <property type="match status" value="1"/>
</dbReference>
<dbReference type="SMART" id="SM00553">
    <property type="entry name" value="SEP"/>
    <property type="match status" value="1"/>
</dbReference>
<dbReference type="Pfam" id="PF08059">
    <property type="entry name" value="SEP"/>
    <property type="match status" value="1"/>
</dbReference>
<accession>G0R1G2</accession>
<proteinExistence type="predicted"/>
<dbReference type="InterPro" id="IPR012989">
    <property type="entry name" value="SEP_domain"/>
</dbReference>
<dbReference type="InterPro" id="IPR029071">
    <property type="entry name" value="Ubiquitin-like_domsf"/>
</dbReference>
<dbReference type="GO" id="GO:0005634">
    <property type="term" value="C:nucleus"/>
    <property type="evidence" value="ECO:0007669"/>
    <property type="project" value="TreeGrafter"/>
</dbReference>
<dbReference type="STRING" id="857967.G0R1G2"/>
<dbReference type="GO" id="GO:0005829">
    <property type="term" value="C:cytosol"/>
    <property type="evidence" value="ECO:0007669"/>
    <property type="project" value="TreeGrafter"/>
</dbReference>
<feature type="domain" description="UBX" evidence="2">
    <location>
        <begin position="173"/>
        <end position="209"/>
    </location>
</feature>
<dbReference type="GO" id="GO:0043161">
    <property type="term" value="P:proteasome-mediated ubiquitin-dependent protein catabolic process"/>
    <property type="evidence" value="ECO:0007669"/>
    <property type="project" value="TreeGrafter"/>
</dbReference>
<dbReference type="PROSITE" id="PS50033">
    <property type="entry name" value="UBX"/>
    <property type="match status" value="1"/>
</dbReference>
<evidence type="ECO:0000256" key="1">
    <source>
        <dbReference type="SAM" id="MobiDB-lite"/>
    </source>
</evidence>
<keyword evidence="5" id="KW-1185">Reference proteome</keyword>
<dbReference type="GeneID" id="14904781"/>
<dbReference type="InterPro" id="IPR036241">
    <property type="entry name" value="NSFL1C_SEP_dom_sf"/>
</dbReference>
<dbReference type="PANTHER" id="PTHR23333">
    <property type="entry name" value="UBX DOMAIN CONTAINING PROTEIN"/>
    <property type="match status" value="1"/>
</dbReference>
<dbReference type="PANTHER" id="PTHR23333:SF20">
    <property type="entry name" value="NSFL1 COFACTOR P47"/>
    <property type="match status" value="1"/>
</dbReference>
<dbReference type="OrthoDB" id="25887at2759"/>
<evidence type="ECO:0000313" key="5">
    <source>
        <dbReference type="Proteomes" id="UP000008983"/>
    </source>
</evidence>
<dbReference type="AlphaFoldDB" id="G0R1G2"/>
<dbReference type="GO" id="GO:0061025">
    <property type="term" value="P:membrane fusion"/>
    <property type="evidence" value="ECO:0007669"/>
    <property type="project" value="TreeGrafter"/>
</dbReference>
<feature type="region of interest" description="Disordered" evidence="1">
    <location>
        <begin position="1"/>
        <end position="40"/>
    </location>
</feature>
<dbReference type="RefSeq" id="XP_004029932.1">
    <property type="nucleotide sequence ID" value="XM_004029884.1"/>
</dbReference>
<evidence type="ECO:0000259" key="3">
    <source>
        <dbReference type="PROSITE" id="PS51399"/>
    </source>
</evidence>
<feature type="non-terminal residue" evidence="4">
    <location>
        <position position="209"/>
    </location>
</feature>
<reference evidence="4 5" key="1">
    <citation type="submission" date="2011-07" db="EMBL/GenBank/DDBJ databases">
        <authorList>
            <person name="Coyne R."/>
            <person name="Brami D."/>
            <person name="Johnson J."/>
            <person name="Hostetler J."/>
            <person name="Hannick L."/>
            <person name="Clark T."/>
            <person name="Cassidy-Hanley D."/>
            <person name="Inman J."/>
        </authorList>
    </citation>
    <scope>NUCLEOTIDE SEQUENCE [LARGE SCALE GENOMIC DNA]</scope>
    <source>
        <strain evidence="4 5">G5</strain>
    </source>
</reference>
<dbReference type="GO" id="GO:0031468">
    <property type="term" value="P:nuclear membrane reassembly"/>
    <property type="evidence" value="ECO:0007669"/>
    <property type="project" value="TreeGrafter"/>
</dbReference>